<comment type="caution">
    <text evidence="1">The sequence shown here is derived from an EMBL/GenBank/DDBJ whole genome shotgun (WGS) entry which is preliminary data.</text>
</comment>
<organism evidence="1 2">
    <name type="scientific">Lucilia cuprina</name>
    <name type="common">Green bottle fly</name>
    <name type="synonym">Australian sheep blowfly</name>
    <dbReference type="NCBI Taxonomy" id="7375"/>
    <lineage>
        <taxon>Eukaryota</taxon>
        <taxon>Metazoa</taxon>
        <taxon>Ecdysozoa</taxon>
        <taxon>Arthropoda</taxon>
        <taxon>Hexapoda</taxon>
        <taxon>Insecta</taxon>
        <taxon>Pterygota</taxon>
        <taxon>Neoptera</taxon>
        <taxon>Endopterygota</taxon>
        <taxon>Diptera</taxon>
        <taxon>Brachycera</taxon>
        <taxon>Muscomorpha</taxon>
        <taxon>Oestroidea</taxon>
        <taxon>Calliphoridae</taxon>
        <taxon>Luciliinae</taxon>
        <taxon>Lucilia</taxon>
    </lineage>
</organism>
<evidence type="ECO:0000313" key="1">
    <source>
        <dbReference type="EMBL" id="KNC31865.1"/>
    </source>
</evidence>
<evidence type="ECO:0000313" key="2">
    <source>
        <dbReference type="Proteomes" id="UP000037069"/>
    </source>
</evidence>
<name>A0A0L0CI09_LUCCU</name>
<gene>
    <name evidence="1" type="ORF">FF38_06097</name>
</gene>
<sequence length="744" mass="78209">MDLMGDVLESEGDFGLSDLSTDCGISKSCGDIECFASIAFGFFDSNSSSESSLVVGLMGDVLKSRGDFGLTDLSIDSGKSKTCGDIKGFESIPAGFFNSNLSLESSLLVCLVGDALESNGDFGLSDLCRDSVKSITCEDIEGFESIAFGFFNSNSSSESSLVVGLMGDVLESRGDFGLSDLCRDSESSRLEVLTGDVFGKSKNCGGIEGFKSITFGFFNSNSSLESSLVVCLMTDVLESIGDFGLSDLSRDTVKSVTCGAIEGFESIPVGFFNSNSSSESSLVVGLMGDVLESRGDFENCEGIEVFESIAFGFFDSNSSLESSLVVGGVLESRGGLSNLCRDSESSPVVGLMGDVLESRGDFGLSNLSRDSESSTVMDLMGDVLESGGDFSLSDLSTDSCKSKSCGDIECFASKPVGFFNLNSSSGSSPVVGLMGDVLESRGDFGLSALSIDSGKLENCEGIEGFKSIAFGFFDSNSSSEYSLIVGLMRDILESRGDFGLSDLSRDSGKSENCEGIEGFESIAFGFFNSNSSLESSLVKGLMGDVLESRGDFGLSDLSRDSGKSKTCGDIAGFELVAVGFFNSNLSSESSLTVGLMEDVLESRKDFGLSNLSRDSGKFIICENIEGFKSIFVGFFNSNSSPESSTVVNLMGDVLESRGDFGLSDLSRDSESSPVVGFESIAFGFINSNSSSESSLFAGLIRDVLKSRRDFGLSDLSRDSGKSKSSPVVGFESIAFGFLNSNSSS</sequence>
<accession>A0A0L0CI09</accession>
<proteinExistence type="predicted"/>
<dbReference type="AlphaFoldDB" id="A0A0L0CI09"/>
<protein>
    <submittedName>
        <fullName evidence="1">Uncharacterized protein</fullName>
    </submittedName>
</protein>
<dbReference type="EMBL" id="JRES01000375">
    <property type="protein sequence ID" value="KNC31865.1"/>
    <property type="molecule type" value="Genomic_DNA"/>
</dbReference>
<dbReference type="Proteomes" id="UP000037069">
    <property type="component" value="Unassembled WGS sequence"/>
</dbReference>
<keyword evidence="2" id="KW-1185">Reference proteome</keyword>
<reference evidence="1 2" key="1">
    <citation type="journal article" date="2015" name="Nat. Commun.">
        <title>Lucilia cuprina genome unlocks parasitic fly biology to underpin future interventions.</title>
        <authorList>
            <person name="Anstead C.A."/>
            <person name="Korhonen P.K."/>
            <person name="Young N.D."/>
            <person name="Hall R.S."/>
            <person name="Jex A.R."/>
            <person name="Murali S.C."/>
            <person name="Hughes D.S."/>
            <person name="Lee S.F."/>
            <person name="Perry T."/>
            <person name="Stroehlein A.J."/>
            <person name="Ansell B.R."/>
            <person name="Breugelmans B."/>
            <person name="Hofmann A."/>
            <person name="Qu J."/>
            <person name="Dugan S."/>
            <person name="Lee S.L."/>
            <person name="Chao H."/>
            <person name="Dinh H."/>
            <person name="Han Y."/>
            <person name="Doddapaneni H.V."/>
            <person name="Worley K.C."/>
            <person name="Muzny D.M."/>
            <person name="Ioannidis P."/>
            <person name="Waterhouse R.M."/>
            <person name="Zdobnov E.M."/>
            <person name="James P.J."/>
            <person name="Bagnall N.H."/>
            <person name="Kotze A.C."/>
            <person name="Gibbs R.A."/>
            <person name="Richards S."/>
            <person name="Batterham P."/>
            <person name="Gasser R.B."/>
        </authorList>
    </citation>
    <scope>NUCLEOTIDE SEQUENCE [LARGE SCALE GENOMIC DNA]</scope>
    <source>
        <strain evidence="1 2">LS</strain>
        <tissue evidence="1">Full body</tissue>
    </source>
</reference>